<dbReference type="RefSeq" id="XP_033364306.1">
    <property type="nucleotide sequence ID" value="XM_033508415.1"/>
</dbReference>
<evidence type="ECO:0000259" key="6">
    <source>
        <dbReference type="Pfam" id="PF23524"/>
    </source>
</evidence>
<evidence type="ECO:0000313" key="8">
    <source>
        <dbReference type="RefSeq" id="XP_033364306.1"/>
    </source>
</evidence>
<evidence type="ECO:0000313" key="10">
    <source>
        <dbReference type="RefSeq" id="XP_033364308.1"/>
    </source>
</evidence>
<dbReference type="GeneID" id="117242063"/>
<accession>A0A6J3LFF1</accession>
<sequence>MTPHFVALTPIRRRCLIILSIVLIPCAILNLLSPSELHEETVLQNSIAELQAKLEHLHAKYITSQEEINLLSHQLLQLIENNHILPDLQFLLNNTTSNVTNIKLPSIYNFLPHFLNDPTSLRPAFVQSKGRTGVSMVLGVPTVKREVQSYLMATLKNLLDRMNSVETADTLIIVLIAETDLEYVTYVAKQIEVQFPTEFEAGVIDVISPSASYYPDLSKLHDTLGDDHQRVVWRSKQNLDFAFLMSYAQTKGTFYVQLEDDILAKKNFITTMKSFALQKIATKENWFVLDFCQLGFIGKLFKCAELPWLIQFFLMFHNDKPVDWLLDHLVSTKVCSLDKDSKHCKMAKAELWVHYKPSLFQHIGTHSSLKGKVQKLKDKQFGKITLYYAHENPEAIVETQIKPYKQYTLQKAYKGESFFWGLLPQPGDHLKFKFSHPIFIKRYLFRSGNPEHPSDRFYNTTVEVFTKISASMNRNSNDITEDGYVIIGKFDALGIAQGTVDPKLGKILILRLTVHSESENWAILSEVTFIHIVEDHPS</sequence>
<dbReference type="GO" id="GO:0005793">
    <property type="term" value="C:endoplasmic reticulum-Golgi intermediate compartment"/>
    <property type="evidence" value="ECO:0007669"/>
    <property type="project" value="TreeGrafter"/>
</dbReference>
<protein>
    <submittedName>
        <fullName evidence="8 9">Alpha-1,3-mannosyl-glycoprotein 4-beta-N-acetylglucosaminyltransferase B isoform X1</fullName>
    </submittedName>
</protein>
<evidence type="ECO:0000259" key="5">
    <source>
        <dbReference type="Pfam" id="PF04666"/>
    </source>
</evidence>
<dbReference type="GO" id="GO:0008375">
    <property type="term" value="F:acetylglucosaminyltransferase activity"/>
    <property type="evidence" value="ECO:0007669"/>
    <property type="project" value="TreeGrafter"/>
</dbReference>
<dbReference type="Pfam" id="PF04666">
    <property type="entry name" value="MGAT4_cons"/>
    <property type="match status" value="1"/>
</dbReference>
<dbReference type="PANTHER" id="PTHR12062:SF9">
    <property type="entry name" value="ALPHA-1,3-MANNOSYL-GLYCOPROTEIN 4-BETA-N-ACETYLGLUCOSAMINYLTRANSFERASE A, ISOFORM A"/>
    <property type="match status" value="1"/>
</dbReference>
<dbReference type="RefSeq" id="XP_033364307.1">
    <property type="nucleotide sequence ID" value="XM_033508416.1"/>
</dbReference>
<keyword evidence="7" id="KW-1185">Reference proteome</keyword>
<evidence type="ECO:0000256" key="3">
    <source>
        <dbReference type="ARBA" id="ARBA00022679"/>
    </source>
</evidence>
<keyword evidence="3" id="KW-0808">Transferase</keyword>
<name>A0A6J3LFF1_9HYME</name>
<dbReference type="PANTHER" id="PTHR12062">
    <property type="entry name" value="N-ACETYLGLUCOSAMINYLTRANSFERASE VI"/>
    <property type="match status" value="1"/>
</dbReference>
<dbReference type="RefSeq" id="XP_033364308.1">
    <property type="nucleotide sequence ID" value="XM_033508417.1"/>
</dbReference>
<dbReference type="InterPro" id="IPR056576">
    <property type="entry name" value="MGAT4_A/B/C_C"/>
</dbReference>
<dbReference type="InterPro" id="IPR057279">
    <property type="entry name" value="MGAT4"/>
</dbReference>
<reference evidence="8 9" key="1">
    <citation type="submission" date="2025-04" db="UniProtKB">
        <authorList>
            <consortium name="RefSeq"/>
        </authorList>
    </citation>
    <scope>IDENTIFICATION</scope>
    <source>
        <tissue evidence="8 9">Muscle</tissue>
    </source>
</reference>
<dbReference type="GO" id="GO:0005783">
    <property type="term" value="C:endoplasmic reticulum"/>
    <property type="evidence" value="ECO:0007669"/>
    <property type="project" value="TreeGrafter"/>
</dbReference>
<evidence type="ECO:0000256" key="4">
    <source>
        <dbReference type="SAM" id="Coils"/>
    </source>
</evidence>
<keyword evidence="2" id="KW-0328">Glycosyltransferase</keyword>
<organism evidence="7 10">
    <name type="scientific">Bombus vosnesenskii</name>
    <dbReference type="NCBI Taxonomy" id="207650"/>
    <lineage>
        <taxon>Eukaryota</taxon>
        <taxon>Metazoa</taxon>
        <taxon>Ecdysozoa</taxon>
        <taxon>Arthropoda</taxon>
        <taxon>Hexapoda</taxon>
        <taxon>Insecta</taxon>
        <taxon>Pterygota</taxon>
        <taxon>Neoptera</taxon>
        <taxon>Endopterygota</taxon>
        <taxon>Hymenoptera</taxon>
        <taxon>Apocrita</taxon>
        <taxon>Aculeata</taxon>
        <taxon>Apoidea</taxon>
        <taxon>Anthophila</taxon>
        <taxon>Apidae</taxon>
        <taxon>Bombus</taxon>
        <taxon>Pyrobombus</taxon>
    </lineage>
</organism>
<feature type="domain" description="MGAT4 conserved region" evidence="5">
    <location>
        <begin position="103"/>
        <end position="381"/>
    </location>
</feature>
<dbReference type="InterPro" id="IPR006759">
    <property type="entry name" value="Glyco_transf_54"/>
</dbReference>
<keyword evidence="4" id="KW-0175">Coiled coil</keyword>
<dbReference type="GO" id="GO:0005795">
    <property type="term" value="C:Golgi stack"/>
    <property type="evidence" value="ECO:0007669"/>
    <property type="project" value="TreeGrafter"/>
</dbReference>
<dbReference type="KEGG" id="bvk:117242063"/>
<dbReference type="Pfam" id="PF23524">
    <property type="entry name" value="MGAT4A_C"/>
    <property type="match status" value="1"/>
</dbReference>
<dbReference type="CTD" id="11320"/>
<comment type="pathway">
    <text evidence="1">Protein modification; protein glycosylation.</text>
</comment>
<evidence type="ECO:0000256" key="1">
    <source>
        <dbReference type="ARBA" id="ARBA00004922"/>
    </source>
</evidence>
<dbReference type="AlphaFoldDB" id="A0A6J3LFF1"/>
<gene>
    <name evidence="8 9 10" type="primary">LOC117242063</name>
</gene>
<evidence type="ECO:0000313" key="9">
    <source>
        <dbReference type="RefSeq" id="XP_033364307.1"/>
    </source>
</evidence>
<feature type="coiled-coil region" evidence="4">
    <location>
        <begin position="40"/>
        <end position="67"/>
    </location>
</feature>
<proteinExistence type="predicted"/>
<evidence type="ECO:0000313" key="7">
    <source>
        <dbReference type="Proteomes" id="UP000504631"/>
    </source>
</evidence>
<dbReference type="GO" id="GO:0006487">
    <property type="term" value="P:protein N-linked glycosylation"/>
    <property type="evidence" value="ECO:0007669"/>
    <property type="project" value="TreeGrafter"/>
</dbReference>
<evidence type="ECO:0000256" key="2">
    <source>
        <dbReference type="ARBA" id="ARBA00022676"/>
    </source>
</evidence>
<feature type="domain" description="MGAT4 A/B/C C-terminal" evidence="6">
    <location>
        <begin position="396"/>
        <end position="526"/>
    </location>
</feature>
<dbReference type="Proteomes" id="UP000504631">
    <property type="component" value="Unplaced"/>
</dbReference>